<dbReference type="Proteomes" id="UP000634668">
    <property type="component" value="Unassembled WGS sequence"/>
</dbReference>
<reference evidence="1" key="1">
    <citation type="journal article" date="2014" name="Int. J. Syst. Evol. Microbiol.">
        <title>Complete genome sequence of Corynebacterium casei LMG S-19264T (=DSM 44701T), isolated from a smear-ripened cheese.</title>
        <authorList>
            <consortium name="US DOE Joint Genome Institute (JGI-PGF)"/>
            <person name="Walter F."/>
            <person name="Albersmeier A."/>
            <person name="Kalinowski J."/>
            <person name="Ruckert C."/>
        </authorList>
    </citation>
    <scope>NUCLEOTIDE SEQUENCE</scope>
    <source>
        <strain evidence="1">KCTC 12113</strain>
    </source>
</reference>
<evidence type="ECO:0000313" key="1">
    <source>
        <dbReference type="EMBL" id="GGW46867.1"/>
    </source>
</evidence>
<organism evidence="1 2">
    <name type="scientific">Arenibacter certesii</name>
    <dbReference type="NCBI Taxonomy" id="228955"/>
    <lineage>
        <taxon>Bacteria</taxon>
        <taxon>Pseudomonadati</taxon>
        <taxon>Bacteroidota</taxon>
        <taxon>Flavobacteriia</taxon>
        <taxon>Flavobacteriales</taxon>
        <taxon>Flavobacteriaceae</taxon>
        <taxon>Arenibacter</taxon>
    </lineage>
</organism>
<protein>
    <submittedName>
        <fullName evidence="1">Uncharacterized protein</fullName>
    </submittedName>
</protein>
<dbReference type="SUPFAM" id="SSF56935">
    <property type="entry name" value="Porins"/>
    <property type="match status" value="1"/>
</dbReference>
<sequence>MSKSLAPFLLFCSLGFSQSINFDELDKEKWLRYNGGVAANAVYYDGTANRKDLTYFLTGALNFNVAGLYSIPLSFTYSNQNFNFPNPFNFNRLSLHPSYKWATAHIGDVSMSFSPYTLSGHQFTGGGFELNPEGKFQISAMYGRFLKATEYNSEAPRAITAYKRMGYGVKTAYDFEFMKLGVILFKAEDDENSIENPFPMELGLSPKENAVLSFESEFRLLDKAQIRIEYAISGVTEDTRLTDAPSSKGILAFILKENITTNYYNALNASFSYPAGNGTLGVGYERIDPEYKTLGAYYFNNDLENITVNASQTLFDNKVSLSVNAGLQKDNLDNAKTSDQQRVVSSVNLNYTASERLGINAAYSNFQSYTNIRDQFDYINQVGEFDNLDTLNYRQISQNANLGFNYMVKKTKGHQHSASLNMVYQNSNNQQEGQTIEGGNNAFYNGSAAYTLGYLERAMTVTLAANTSYNTIGATDNSLTLGPTIAVGKHYFDKKLRANLSTSYNTSFANGEQQNKVYNLRLGSNYALLKKHNLSLNFMALFRKTDLKSSRDITLTFGYSYSFDNFKLEFQQGNRNTQNRNSSSKESTLKFRYRNVSYSGTIPEINRQLTLVFQSPQFANIPLYKKDELGMLLALVKEQRNVGEYKEKALAFLQALYDYGDFKALLNASLYSVITGIKLDMRKIDFTLEKLFVETKVKRDEHPLTRNPDIQVTTEEEQRDYTLLLADHKERSQKLFGHRWMEKEFAQYNSIEVVETPYGYLKGFMAHITTNAYRLYEKNGDLEELEYLLENEIIDYYYKKSIGTVNPDAYKLRYINKN</sequence>
<dbReference type="AlphaFoldDB" id="A0A918J4T5"/>
<keyword evidence="2" id="KW-1185">Reference proteome</keyword>
<comment type="caution">
    <text evidence="1">The sequence shown here is derived from an EMBL/GenBank/DDBJ whole genome shotgun (WGS) entry which is preliminary data.</text>
</comment>
<reference evidence="1" key="2">
    <citation type="submission" date="2020-09" db="EMBL/GenBank/DDBJ databases">
        <authorList>
            <person name="Sun Q."/>
            <person name="Kim S."/>
        </authorList>
    </citation>
    <scope>NUCLEOTIDE SEQUENCE</scope>
    <source>
        <strain evidence="1">KCTC 12113</strain>
    </source>
</reference>
<gene>
    <name evidence="1" type="ORF">GCM10007383_33920</name>
</gene>
<proteinExistence type="predicted"/>
<accession>A0A918J4T5</accession>
<name>A0A918J4T5_9FLAO</name>
<dbReference type="EMBL" id="BMWP01000030">
    <property type="protein sequence ID" value="GGW46867.1"/>
    <property type="molecule type" value="Genomic_DNA"/>
</dbReference>
<evidence type="ECO:0000313" key="2">
    <source>
        <dbReference type="Proteomes" id="UP000634668"/>
    </source>
</evidence>
<dbReference type="RefSeq" id="WP_051315727.1">
    <property type="nucleotide sequence ID" value="NZ_BMWP01000030.1"/>
</dbReference>